<dbReference type="Proteomes" id="UP000198284">
    <property type="component" value="Unassembled WGS sequence"/>
</dbReference>
<evidence type="ECO:0000256" key="10">
    <source>
        <dbReference type="PROSITE-ProRule" id="PRU00284"/>
    </source>
</evidence>
<gene>
    <name evidence="13" type="ORF">SAMN06265795_11057</name>
</gene>
<dbReference type="InterPro" id="IPR004090">
    <property type="entry name" value="Chemotax_Me-accpt_rcpt"/>
</dbReference>
<dbReference type="SMART" id="SM00283">
    <property type="entry name" value="MA"/>
    <property type="match status" value="1"/>
</dbReference>
<evidence type="ECO:0000313" key="14">
    <source>
        <dbReference type="Proteomes" id="UP000198284"/>
    </source>
</evidence>
<feature type="compositionally biased region" description="Basic and acidic residues" evidence="11">
    <location>
        <begin position="434"/>
        <end position="443"/>
    </location>
</feature>
<evidence type="ECO:0000256" key="8">
    <source>
        <dbReference type="ARBA" id="ARBA00023224"/>
    </source>
</evidence>
<dbReference type="Pfam" id="PF02203">
    <property type="entry name" value="TarH"/>
    <property type="match status" value="1"/>
</dbReference>
<evidence type="ECO:0000256" key="1">
    <source>
        <dbReference type="ARBA" id="ARBA00004429"/>
    </source>
</evidence>
<dbReference type="PANTHER" id="PTHR43531:SF14">
    <property type="entry name" value="METHYL-ACCEPTING CHEMOTAXIS PROTEIN I-RELATED"/>
    <property type="match status" value="1"/>
</dbReference>
<dbReference type="InterPro" id="IPR051310">
    <property type="entry name" value="MCP_chemotaxis"/>
</dbReference>
<keyword evidence="3" id="KW-0488">Methylation</keyword>
<protein>
    <submittedName>
        <fullName evidence="13">Methyl-accepting chemotaxis sensory transducer with TarH sensor</fullName>
    </submittedName>
</protein>
<dbReference type="EMBL" id="FZOT01000010">
    <property type="protein sequence ID" value="SNS95500.1"/>
    <property type="molecule type" value="Genomic_DNA"/>
</dbReference>
<comment type="similarity">
    <text evidence="9">Belongs to the methyl-accepting chemotaxis (MCP) protein family.</text>
</comment>
<keyword evidence="2" id="KW-1003">Cell membrane</keyword>
<evidence type="ECO:0000256" key="2">
    <source>
        <dbReference type="ARBA" id="ARBA00022475"/>
    </source>
</evidence>
<keyword evidence="5" id="KW-0812">Transmembrane</keyword>
<evidence type="ECO:0000313" key="13">
    <source>
        <dbReference type="EMBL" id="SNS95500.1"/>
    </source>
</evidence>
<dbReference type="GO" id="GO:0005886">
    <property type="term" value="C:plasma membrane"/>
    <property type="evidence" value="ECO:0007669"/>
    <property type="project" value="UniProtKB-SubCell"/>
</dbReference>
<feature type="region of interest" description="Disordered" evidence="11">
    <location>
        <begin position="404"/>
        <end position="443"/>
    </location>
</feature>
<dbReference type="Gene3D" id="1.10.287.950">
    <property type="entry name" value="Methyl-accepting chemotaxis protein"/>
    <property type="match status" value="1"/>
</dbReference>
<keyword evidence="7" id="KW-0472">Membrane</keyword>
<name>A0A239IPA7_9BURK</name>
<evidence type="ECO:0000259" key="12">
    <source>
        <dbReference type="PROSITE" id="PS50111"/>
    </source>
</evidence>
<dbReference type="AlphaFoldDB" id="A0A239IPA7"/>
<organism evidence="13 14">
    <name type="scientific">Noviherbaspirillum humi</name>
    <dbReference type="NCBI Taxonomy" id="1688639"/>
    <lineage>
        <taxon>Bacteria</taxon>
        <taxon>Pseudomonadati</taxon>
        <taxon>Pseudomonadota</taxon>
        <taxon>Betaproteobacteria</taxon>
        <taxon>Burkholderiales</taxon>
        <taxon>Oxalobacteraceae</taxon>
        <taxon>Noviherbaspirillum</taxon>
    </lineage>
</organism>
<keyword evidence="14" id="KW-1185">Reference proteome</keyword>
<evidence type="ECO:0000256" key="6">
    <source>
        <dbReference type="ARBA" id="ARBA00022989"/>
    </source>
</evidence>
<dbReference type="PRINTS" id="PR00260">
    <property type="entry name" value="CHEMTRNSDUCR"/>
</dbReference>
<keyword evidence="4" id="KW-0997">Cell inner membrane</keyword>
<keyword evidence="6" id="KW-1133">Transmembrane helix</keyword>
<dbReference type="InterPro" id="IPR004089">
    <property type="entry name" value="MCPsignal_dom"/>
</dbReference>
<feature type="domain" description="Methyl-accepting transducer" evidence="12">
    <location>
        <begin position="268"/>
        <end position="404"/>
    </location>
</feature>
<accession>A0A239IPA7</accession>
<dbReference type="Pfam" id="PF00015">
    <property type="entry name" value="MCPsignal"/>
    <property type="match status" value="1"/>
</dbReference>
<dbReference type="GO" id="GO:0004888">
    <property type="term" value="F:transmembrane signaling receptor activity"/>
    <property type="evidence" value="ECO:0007669"/>
    <property type="project" value="InterPro"/>
</dbReference>
<evidence type="ECO:0000256" key="11">
    <source>
        <dbReference type="SAM" id="MobiDB-lite"/>
    </source>
</evidence>
<evidence type="ECO:0000256" key="7">
    <source>
        <dbReference type="ARBA" id="ARBA00023136"/>
    </source>
</evidence>
<evidence type="ECO:0000256" key="3">
    <source>
        <dbReference type="ARBA" id="ARBA00022481"/>
    </source>
</evidence>
<sequence length="443" mass="47488">MRIKTRLVCAFLLLLSFSVAMGLLGVYGMDQANRGIKNVYEQRLQTVAKLNAFGRLGERSHLALATALLNPAPEVLKSEVDKARAATAGADSALSDPLFSLLDDREKQRLEKLAAAHKALVVQGLKPTMDALDNLMLDDASQLLRTKVVPLMAVWEKALSELADLQEVAARREYDGVIRQSGFAKSAIAALALATATACLVTGIIVVRSLYRELGAEPSESAELARKISAGNLAAQVSVAPEDKRSLVFAMNGMRLQLARIVTGIRQAAEIVATRSNVIVAANSRIAERSLEHEQHLARTTASTTQLLASVGRNAEGAAQASRLAGVACEEVSRGEQSVSRFIATMRSIDASSSKINDITSVIDGIAFQTNILALNAAVEAARAGEQGRSFAVVASEVRALAQRRGREGNQAADRPCQRRSEGGNHACRRSRKEHGQDSLRHP</sequence>
<evidence type="ECO:0000256" key="4">
    <source>
        <dbReference type="ARBA" id="ARBA00022519"/>
    </source>
</evidence>
<comment type="subcellular location">
    <subcellularLocation>
        <location evidence="1">Cell inner membrane</location>
        <topology evidence="1">Multi-pass membrane protein</topology>
    </subcellularLocation>
</comment>
<keyword evidence="8 10" id="KW-0807">Transducer</keyword>
<dbReference type="GO" id="GO:0007165">
    <property type="term" value="P:signal transduction"/>
    <property type="evidence" value="ECO:0007669"/>
    <property type="project" value="UniProtKB-KW"/>
</dbReference>
<dbReference type="PROSITE" id="PS50111">
    <property type="entry name" value="CHEMOTAXIS_TRANSDUC_2"/>
    <property type="match status" value="1"/>
</dbReference>
<evidence type="ECO:0000256" key="5">
    <source>
        <dbReference type="ARBA" id="ARBA00022692"/>
    </source>
</evidence>
<dbReference type="GO" id="GO:0006935">
    <property type="term" value="P:chemotaxis"/>
    <property type="evidence" value="ECO:0007669"/>
    <property type="project" value="InterPro"/>
</dbReference>
<reference evidence="13 14" key="1">
    <citation type="submission" date="2017-06" db="EMBL/GenBank/DDBJ databases">
        <authorList>
            <person name="Kim H.J."/>
            <person name="Triplett B.A."/>
        </authorList>
    </citation>
    <scope>NUCLEOTIDE SEQUENCE [LARGE SCALE GENOMIC DNA]</scope>
    <source>
        <strain evidence="13 14">U15</strain>
    </source>
</reference>
<dbReference type="PANTHER" id="PTHR43531">
    <property type="entry name" value="PROTEIN ICFG"/>
    <property type="match status" value="1"/>
</dbReference>
<dbReference type="SUPFAM" id="SSF58104">
    <property type="entry name" value="Methyl-accepting chemotaxis protein (MCP) signaling domain"/>
    <property type="match status" value="1"/>
</dbReference>
<dbReference type="InterPro" id="IPR003122">
    <property type="entry name" value="Tar_rcpt_lig-bd"/>
</dbReference>
<proteinExistence type="inferred from homology"/>
<evidence type="ECO:0000256" key="9">
    <source>
        <dbReference type="ARBA" id="ARBA00029447"/>
    </source>
</evidence>